<feature type="compositionally biased region" description="Basic and acidic residues" evidence="1">
    <location>
        <begin position="111"/>
        <end position="120"/>
    </location>
</feature>
<feature type="compositionally biased region" description="Basic residues" evidence="1">
    <location>
        <begin position="82"/>
        <end position="91"/>
    </location>
</feature>
<feature type="compositionally biased region" description="Basic and acidic residues" evidence="1">
    <location>
        <begin position="132"/>
        <end position="148"/>
    </location>
</feature>
<name>A0A9P6EJN2_9AGAR</name>
<feature type="region of interest" description="Disordered" evidence="1">
    <location>
        <begin position="1"/>
        <end position="33"/>
    </location>
</feature>
<protein>
    <submittedName>
        <fullName evidence="2">Uncharacterized protein</fullName>
    </submittedName>
</protein>
<feature type="region of interest" description="Disordered" evidence="1">
    <location>
        <begin position="82"/>
        <end position="120"/>
    </location>
</feature>
<gene>
    <name evidence="2" type="ORF">CPB83DRAFT_850719</name>
</gene>
<keyword evidence="3" id="KW-1185">Reference proteome</keyword>
<accession>A0A9P6EJN2</accession>
<reference evidence="2" key="1">
    <citation type="submission" date="2020-11" db="EMBL/GenBank/DDBJ databases">
        <authorList>
            <consortium name="DOE Joint Genome Institute"/>
            <person name="Ahrendt S."/>
            <person name="Riley R."/>
            <person name="Andreopoulos W."/>
            <person name="Labutti K."/>
            <person name="Pangilinan J."/>
            <person name="Ruiz-Duenas F.J."/>
            <person name="Barrasa J.M."/>
            <person name="Sanchez-Garcia M."/>
            <person name="Camarero S."/>
            <person name="Miyauchi S."/>
            <person name="Serrano A."/>
            <person name="Linde D."/>
            <person name="Babiker R."/>
            <person name="Drula E."/>
            <person name="Ayuso-Fernandez I."/>
            <person name="Pacheco R."/>
            <person name="Padilla G."/>
            <person name="Ferreira P."/>
            <person name="Barriuso J."/>
            <person name="Kellner H."/>
            <person name="Castanera R."/>
            <person name="Alfaro M."/>
            <person name="Ramirez L."/>
            <person name="Pisabarro A.G."/>
            <person name="Kuo A."/>
            <person name="Tritt A."/>
            <person name="Lipzen A."/>
            <person name="He G."/>
            <person name="Yan M."/>
            <person name="Ng V."/>
            <person name="Cullen D."/>
            <person name="Martin F."/>
            <person name="Rosso M.-N."/>
            <person name="Henrissat B."/>
            <person name="Hibbett D."/>
            <person name="Martinez A.T."/>
            <person name="Grigoriev I.V."/>
        </authorList>
    </citation>
    <scope>NUCLEOTIDE SEQUENCE</scope>
    <source>
        <strain evidence="2">CBS 506.95</strain>
    </source>
</reference>
<feature type="region of interest" description="Disordered" evidence="1">
    <location>
        <begin position="132"/>
        <end position="154"/>
    </location>
</feature>
<comment type="caution">
    <text evidence="2">The sequence shown here is derived from an EMBL/GenBank/DDBJ whole genome shotgun (WGS) entry which is preliminary data.</text>
</comment>
<dbReference type="Proteomes" id="UP000807306">
    <property type="component" value="Unassembled WGS sequence"/>
</dbReference>
<feature type="compositionally biased region" description="Basic and acidic residues" evidence="1">
    <location>
        <begin position="1"/>
        <end position="12"/>
    </location>
</feature>
<proteinExistence type="predicted"/>
<evidence type="ECO:0000256" key="1">
    <source>
        <dbReference type="SAM" id="MobiDB-lite"/>
    </source>
</evidence>
<sequence>MEGRRRGVRRTESQNGAPRATDLGIAIRYGDSPPSLEIQNSTMLTDAHTGASASNHTELPPAYVERTPCLPTYDLVMSMRRRQHSVRRSNPNHRQSSLPAWLDSNHRQRRRNEETVSRRREMGRVEAMIRQERQRPMREREESHERRVQQQQARLDMGSPLGAFRENEAQLGLDLNDQEMDVLLRAFGVPAY</sequence>
<evidence type="ECO:0000313" key="3">
    <source>
        <dbReference type="Proteomes" id="UP000807306"/>
    </source>
</evidence>
<organism evidence="2 3">
    <name type="scientific">Crepidotus variabilis</name>
    <dbReference type="NCBI Taxonomy" id="179855"/>
    <lineage>
        <taxon>Eukaryota</taxon>
        <taxon>Fungi</taxon>
        <taxon>Dikarya</taxon>
        <taxon>Basidiomycota</taxon>
        <taxon>Agaricomycotina</taxon>
        <taxon>Agaricomycetes</taxon>
        <taxon>Agaricomycetidae</taxon>
        <taxon>Agaricales</taxon>
        <taxon>Agaricineae</taxon>
        <taxon>Crepidotaceae</taxon>
        <taxon>Crepidotus</taxon>
    </lineage>
</organism>
<dbReference type="AlphaFoldDB" id="A0A9P6EJN2"/>
<dbReference type="EMBL" id="MU157840">
    <property type="protein sequence ID" value="KAF9530331.1"/>
    <property type="molecule type" value="Genomic_DNA"/>
</dbReference>
<evidence type="ECO:0000313" key="2">
    <source>
        <dbReference type="EMBL" id="KAF9530331.1"/>
    </source>
</evidence>